<evidence type="ECO:0000313" key="11">
    <source>
        <dbReference type="EMBL" id="QQX32704.1"/>
    </source>
</evidence>
<dbReference type="EMBL" id="MW246808">
    <property type="protein sequence ID" value="QQX32704.1"/>
    <property type="molecule type" value="Genomic_RNA"/>
</dbReference>
<dbReference type="GO" id="GO:0008270">
    <property type="term" value="F:zinc ion binding"/>
    <property type="evidence" value="ECO:0007669"/>
    <property type="project" value="UniProtKB-KW"/>
</dbReference>
<organism evidence="13">
    <name type="scientific">Helenium virus S</name>
    <name type="common">HelVS</name>
    <dbReference type="NCBI Taxonomy" id="12171"/>
    <lineage>
        <taxon>Viruses</taxon>
        <taxon>Riboviria</taxon>
        <taxon>Orthornavirae</taxon>
        <taxon>Kitrinoviricota</taxon>
        <taxon>Alsuviricetes</taxon>
        <taxon>Tymovirales</taxon>
        <taxon>Betaflexiviridae</taxon>
        <taxon>Quinvirinae</taxon>
        <taxon>Carlavirus</taxon>
        <taxon>Carlavirus sigmahelenii</taxon>
    </lineage>
</organism>
<sequence>MDKRSKANAVLSLCSMFASRGNCIPIPIVFNIYMRAFPKLVGRGTSTYARRRRARSILRCERCYRVYPPLPFSKKCDNRTCVPGISYNIKVADFIKWGVTEVIPHPGFNF</sequence>
<evidence type="ECO:0000256" key="4">
    <source>
        <dbReference type="ARBA" id="ARBA00022581"/>
    </source>
</evidence>
<evidence type="ECO:0000256" key="9">
    <source>
        <dbReference type="ARBA" id="ARBA00023125"/>
    </source>
</evidence>
<comment type="similarity">
    <text evidence="1">Belongs to the carlaviruses nucleic acid-binding protein family.</text>
</comment>
<keyword evidence="8" id="KW-0862">Zinc</keyword>
<dbReference type="GO" id="GO:0006355">
    <property type="term" value="P:regulation of DNA-templated transcription"/>
    <property type="evidence" value="ECO:0007669"/>
    <property type="project" value="InterPro"/>
</dbReference>
<evidence type="ECO:0000313" key="13">
    <source>
        <dbReference type="EMBL" id="QQX32727.1"/>
    </source>
</evidence>
<keyword evidence="5" id="KW-1090">Inhibition of host innate immune response by virus</keyword>
<evidence type="ECO:0000256" key="3">
    <source>
        <dbReference type="ARBA" id="ARBA00022463"/>
    </source>
</evidence>
<evidence type="ECO:0000313" key="12">
    <source>
        <dbReference type="EMBL" id="QQX32710.1"/>
    </source>
</evidence>
<dbReference type="EMBL" id="MW246812">
    <property type="protein sequence ID" value="QQX32727.1"/>
    <property type="molecule type" value="Genomic_RNA"/>
</dbReference>
<organismHost>
    <name type="scientific">Impatiens</name>
    <dbReference type="NCBI Taxonomy" id="35939"/>
</organismHost>
<evidence type="ECO:0000256" key="1">
    <source>
        <dbReference type="ARBA" id="ARBA00006158"/>
    </source>
</evidence>
<keyword evidence="7" id="KW-0863">Zinc-finger</keyword>
<keyword evidence="9" id="KW-0238">DNA-binding</keyword>
<name>A0A7U0MGU3_HELVS</name>
<reference evidence="13" key="1">
    <citation type="journal article" date="2020" name="Front. Microbiol.">
        <title>A Mixed Infection of Helenium Virus S With Two Distinct Isolates of Butterbur Mosaic Virus, One of Which Has a Major Deletion in an Essential Gene.</title>
        <authorList>
            <person name="Hammond J."/>
            <person name="Reinsel M."/>
            <person name="Grinstead S."/>
            <person name="Lockhart B."/>
            <person name="Jordan R."/>
            <person name="Mollov D."/>
        </authorList>
    </citation>
    <scope>NUCLEOTIDE SEQUENCE</scope>
    <source>
        <strain evidence="13">HelVS-V</strain>
        <strain evidence="11">HelVS-Ver</strain>
        <strain evidence="12">HelVS-Ver-PCR</strain>
        <strain evidence="14">VR21</strain>
    </source>
</reference>
<proteinExistence type="inferred from homology"/>
<evidence type="ECO:0000256" key="10">
    <source>
        <dbReference type="ARBA" id="ARBA00023280"/>
    </source>
</evidence>
<dbReference type="GO" id="GO:0003677">
    <property type="term" value="F:DNA binding"/>
    <property type="evidence" value="ECO:0007669"/>
    <property type="project" value="UniProtKB-KW"/>
</dbReference>
<evidence type="ECO:0000313" key="14">
    <source>
        <dbReference type="EMBL" id="QQX32733.1"/>
    </source>
</evidence>
<evidence type="ECO:0000256" key="5">
    <source>
        <dbReference type="ARBA" id="ARBA00022632"/>
    </source>
</evidence>
<dbReference type="GO" id="GO:0052170">
    <property type="term" value="P:symbiont-mediated suppression of host innate immune response"/>
    <property type="evidence" value="ECO:0007669"/>
    <property type="project" value="UniProtKB-KW"/>
</dbReference>
<accession>A0A7U0MGU3</accession>
<keyword evidence="4" id="KW-0945">Host-virus interaction</keyword>
<protein>
    <recommendedName>
        <fullName evidence="2">RNA silencing suppressor</fullName>
    </recommendedName>
</protein>
<evidence type="ECO:0000256" key="6">
    <source>
        <dbReference type="ARBA" id="ARBA00022723"/>
    </source>
</evidence>
<dbReference type="EMBL" id="MW246809">
    <property type="protein sequence ID" value="QQX32710.1"/>
    <property type="molecule type" value="Genomic_RNA"/>
</dbReference>
<dbReference type="Pfam" id="PF01623">
    <property type="entry name" value="Carla_C4"/>
    <property type="match status" value="1"/>
</dbReference>
<evidence type="ECO:0000256" key="2">
    <source>
        <dbReference type="ARBA" id="ARBA00017202"/>
    </source>
</evidence>
<evidence type="ECO:0000256" key="7">
    <source>
        <dbReference type="ARBA" id="ARBA00022771"/>
    </source>
</evidence>
<keyword evidence="3" id="KW-0941">Suppressor of RNA silencing</keyword>
<organismHost>
    <name type="scientific">Helenium amarum</name>
    <dbReference type="NCBI Taxonomy" id="289417"/>
</organismHost>
<keyword evidence="10" id="KW-0899">Viral immunoevasion</keyword>
<dbReference type="EMBL" id="MW207172">
    <property type="protein sequence ID" value="QQX32733.1"/>
    <property type="molecule type" value="Genomic_RNA"/>
</dbReference>
<keyword evidence="6" id="KW-0479">Metal-binding</keyword>
<dbReference type="InterPro" id="IPR002568">
    <property type="entry name" value="Carla-bd"/>
</dbReference>
<evidence type="ECO:0000256" key="8">
    <source>
        <dbReference type="ARBA" id="ARBA00022833"/>
    </source>
</evidence>